<reference evidence="2 3" key="1">
    <citation type="submission" date="2019-07" db="EMBL/GenBank/DDBJ databases">
        <title>Hymenobacter sp. straun FUR1 Genome sequencing and assembly.</title>
        <authorList>
            <person name="Chhetri G."/>
        </authorList>
    </citation>
    <scope>NUCLEOTIDE SEQUENCE [LARGE SCALE GENOMIC DNA]</scope>
    <source>
        <strain evidence="2 3">Fur1</strain>
    </source>
</reference>
<dbReference type="Proteomes" id="UP000317624">
    <property type="component" value="Unassembled WGS sequence"/>
</dbReference>
<keyword evidence="3" id="KW-1185">Reference proteome</keyword>
<feature type="region of interest" description="Disordered" evidence="1">
    <location>
        <begin position="1"/>
        <end position="20"/>
    </location>
</feature>
<dbReference type="AlphaFoldDB" id="A0A558C4G4"/>
<gene>
    <name evidence="2" type="ORF">FNT36_05445</name>
</gene>
<proteinExistence type="predicted"/>
<protein>
    <submittedName>
        <fullName evidence="2">Uncharacterized protein</fullName>
    </submittedName>
</protein>
<evidence type="ECO:0000256" key="1">
    <source>
        <dbReference type="SAM" id="MobiDB-lite"/>
    </source>
</evidence>
<sequence>MPKPDRKPDPDFEPDYDTADVEYDDALPTYYHEVADIEYETPADPDYDDIAQGSDEAELADPDYEEVPQVPALIEPEPVVMQAASTLFAFEVGRAVLPLTQALPHTVVWRGYLKEPHPVTGLLRRVPVYRLADGYWDCYREEELQVA</sequence>
<dbReference type="RefSeq" id="WP_144845121.1">
    <property type="nucleotide sequence ID" value="NZ_VMRJ01000001.1"/>
</dbReference>
<feature type="compositionally biased region" description="Basic and acidic residues" evidence="1">
    <location>
        <begin position="1"/>
        <end position="10"/>
    </location>
</feature>
<dbReference type="OrthoDB" id="884666at2"/>
<evidence type="ECO:0000313" key="3">
    <source>
        <dbReference type="Proteomes" id="UP000317624"/>
    </source>
</evidence>
<feature type="compositionally biased region" description="Acidic residues" evidence="1">
    <location>
        <begin position="11"/>
        <end position="20"/>
    </location>
</feature>
<evidence type="ECO:0000313" key="2">
    <source>
        <dbReference type="EMBL" id="TVT43532.1"/>
    </source>
</evidence>
<organism evidence="2 3">
    <name type="scientific">Hymenobacter setariae</name>
    <dbReference type="NCBI Taxonomy" id="2594794"/>
    <lineage>
        <taxon>Bacteria</taxon>
        <taxon>Pseudomonadati</taxon>
        <taxon>Bacteroidota</taxon>
        <taxon>Cytophagia</taxon>
        <taxon>Cytophagales</taxon>
        <taxon>Hymenobacteraceae</taxon>
        <taxon>Hymenobacter</taxon>
    </lineage>
</organism>
<comment type="caution">
    <text evidence="2">The sequence shown here is derived from an EMBL/GenBank/DDBJ whole genome shotgun (WGS) entry which is preliminary data.</text>
</comment>
<name>A0A558C4G4_9BACT</name>
<accession>A0A558C4G4</accession>
<dbReference type="EMBL" id="VMRJ01000001">
    <property type="protein sequence ID" value="TVT43532.1"/>
    <property type="molecule type" value="Genomic_DNA"/>
</dbReference>